<dbReference type="OrthoDB" id="963030at2"/>
<comment type="caution">
    <text evidence="1">The sequence shown here is derived from an EMBL/GenBank/DDBJ whole genome shotgun (WGS) entry which is preliminary data.</text>
</comment>
<dbReference type="RefSeq" id="WP_132116249.1">
    <property type="nucleotide sequence ID" value="NZ_SMJU01000004.1"/>
</dbReference>
<dbReference type="Proteomes" id="UP000295706">
    <property type="component" value="Unassembled WGS sequence"/>
</dbReference>
<keyword evidence="2" id="KW-1185">Reference proteome</keyword>
<dbReference type="EMBL" id="SMJU01000004">
    <property type="protein sequence ID" value="TDB67022.1"/>
    <property type="molecule type" value="Genomic_DNA"/>
</dbReference>
<evidence type="ECO:0000313" key="1">
    <source>
        <dbReference type="EMBL" id="TDB67022.1"/>
    </source>
</evidence>
<accession>A0A4R4KJF1</accession>
<reference evidence="1 2" key="1">
    <citation type="submission" date="2019-02" db="EMBL/GenBank/DDBJ databases">
        <title>Arundinibacter roseus gen. nov., sp. nov., a new member of the family Cytophagaceae.</title>
        <authorList>
            <person name="Szuroczki S."/>
            <person name="Khayer B."/>
            <person name="Sproer C."/>
            <person name="Toumi M."/>
            <person name="Szabo A."/>
            <person name="Felfoldi T."/>
            <person name="Schumann P."/>
            <person name="Toth E."/>
        </authorList>
    </citation>
    <scope>NUCLEOTIDE SEQUENCE [LARGE SCALE GENOMIC DNA]</scope>
    <source>
        <strain evidence="1 2">DMA-k-7a</strain>
    </source>
</reference>
<gene>
    <name evidence="1" type="ORF">EZE20_07880</name>
</gene>
<name>A0A4R4KJF1_9BACT</name>
<proteinExistence type="predicted"/>
<protein>
    <submittedName>
        <fullName evidence="1">Uncharacterized protein</fullName>
    </submittedName>
</protein>
<sequence>MESTLNFNTNIQLTLSQLVELVRQLPQKDRLMLASMLLDDDPALSKDDLKEKIKEGLQDAELHREGKVQLRTMTEFLAV</sequence>
<organism evidence="1 2">
    <name type="scientific">Arundinibacter roseus</name>
    <dbReference type="NCBI Taxonomy" id="2070510"/>
    <lineage>
        <taxon>Bacteria</taxon>
        <taxon>Pseudomonadati</taxon>
        <taxon>Bacteroidota</taxon>
        <taxon>Cytophagia</taxon>
        <taxon>Cytophagales</taxon>
        <taxon>Spirosomataceae</taxon>
        <taxon>Arundinibacter</taxon>
    </lineage>
</organism>
<dbReference type="AlphaFoldDB" id="A0A4R4KJF1"/>
<evidence type="ECO:0000313" key="2">
    <source>
        <dbReference type="Proteomes" id="UP000295706"/>
    </source>
</evidence>